<keyword evidence="5 12" id="KW-0378">Hydrolase</keyword>
<name>A0A151GWJ8_DRECN</name>
<dbReference type="PANTHER" id="PTHR14732">
    <property type="entry name" value="RNA POLYMERASE II SUBUNIT B1 CTD PHOSPHATASE RPAP2-RELATED"/>
    <property type="match status" value="1"/>
</dbReference>
<protein>
    <recommendedName>
        <fullName evidence="12">RNA polymerase II subunit B1 CTD phosphatase RPAP2 homolog</fullName>
        <ecNumber evidence="12">3.1.3.16</ecNumber>
    </recommendedName>
</protein>
<organism evidence="14 15">
    <name type="scientific">Drechmeria coniospora</name>
    <name type="common">Nematophagous fungus</name>
    <name type="synonym">Meria coniospora</name>
    <dbReference type="NCBI Taxonomy" id="98403"/>
    <lineage>
        <taxon>Eukaryota</taxon>
        <taxon>Fungi</taxon>
        <taxon>Dikarya</taxon>
        <taxon>Ascomycota</taxon>
        <taxon>Pezizomycotina</taxon>
        <taxon>Sordariomycetes</taxon>
        <taxon>Hypocreomycetidae</taxon>
        <taxon>Hypocreales</taxon>
        <taxon>Ophiocordycipitaceae</taxon>
        <taxon>Drechmeria</taxon>
    </lineage>
</organism>
<evidence type="ECO:0000256" key="9">
    <source>
        <dbReference type="ARBA" id="ARBA00047761"/>
    </source>
</evidence>
<evidence type="ECO:0000313" key="14">
    <source>
        <dbReference type="EMBL" id="KYK61402.1"/>
    </source>
</evidence>
<gene>
    <name evidence="14" type="ORF">DCS_02544</name>
</gene>
<dbReference type="PROSITE" id="PS51479">
    <property type="entry name" value="ZF_RTR1"/>
    <property type="match status" value="1"/>
</dbReference>
<keyword evidence="6 12" id="KW-0862">Zinc</keyword>
<proteinExistence type="inferred from homology"/>
<dbReference type="InParanoid" id="A0A151GWJ8"/>
<evidence type="ECO:0000256" key="2">
    <source>
        <dbReference type="ARBA" id="ARBA00005676"/>
    </source>
</evidence>
<dbReference type="InterPro" id="IPR007308">
    <property type="entry name" value="Rtr1/RPAP2_dom"/>
</dbReference>
<dbReference type="STRING" id="98403.A0A151GWJ8"/>
<accession>A0A151GWJ8</accession>
<comment type="caution">
    <text evidence="14">The sequence shown here is derived from an EMBL/GenBank/DDBJ whole genome shotgun (WGS) entry which is preliminary data.</text>
</comment>
<sequence>MDFEIPATLNPPGRSKPSAVEAREVAVRHAQLLQHRKVIQEEILDNLILLSEYPLIRSAAYSAETPASSDAASFKRLVRLFQPSDYSDLLIERNVNGLCGYTLCPEPHRDTGPGGEWTLRGGQIRKRKDVEMWCSDKCARRAMFVQVQLNETAAYERAGIADIQIELYDDVDDRETAVDQATRALGHVNLEDHRNSFRAAEALAIERGESIAMPGSDRVKVILEERETQAAAVPPATNDSQFGHLLVEGHLSQLPFRPKPDSQA</sequence>
<dbReference type="Pfam" id="PF04181">
    <property type="entry name" value="RPAP2_Rtr1"/>
    <property type="match status" value="1"/>
</dbReference>
<dbReference type="GO" id="GO:0005737">
    <property type="term" value="C:cytoplasm"/>
    <property type="evidence" value="ECO:0007669"/>
    <property type="project" value="TreeGrafter"/>
</dbReference>
<comment type="catalytic activity">
    <reaction evidence="10 12">
        <text>O-phospho-L-threonyl-[protein] + H2O = L-threonyl-[protein] + phosphate</text>
        <dbReference type="Rhea" id="RHEA:47004"/>
        <dbReference type="Rhea" id="RHEA-COMP:11060"/>
        <dbReference type="Rhea" id="RHEA-COMP:11605"/>
        <dbReference type="ChEBI" id="CHEBI:15377"/>
        <dbReference type="ChEBI" id="CHEBI:30013"/>
        <dbReference type="ChEBI" id="CHEBI:43474"/>
        <dbReference type="ChEBI" id="CHEBI:61977"/>
        <dbReference type="EC" id="3.1.3.16"/>
    </reaction>
</comment>
<comment type="subcellular location">
    <subcellularLocation>
        <location evidence="1 12">Nucleus</location>
    </subcellularLocation>
</comment>
<dbReference type="OrthoDB" id="2590500at2759"/>
<comment type="function">
    <text evidence="12">Putative RNA polymerase II subunit B1 C-terminal domain (CTD) phosphatase involved in RNA polymerase II transcription regulation.</text>
</comment>
<comment type="catalytic activity">
    <reaction evidence="9 12">
        <text>O-phospho-L-seryl-[protein] + H2O = L-seryl-[protein] + phosphate</text>
        <dbReference type="Rhea" id="RHEA:20629"/>
        <dbReference type="Rhea" id="RHEA-COMP:9863"/>
        <dbReference type="Rhea" id="RHEA-COMP:11604"/>
        <dbReference type="ChEBI" id="CHEBI:15377"/>
        <dbReference type="ChEBI" id="CHEBI:29999"/>
        <dbReference type="ChEBI" id="CHEBI:43474"/>
        <dbReference type="ChEBI" id="CHEBI:83421"/>
        <dbReference type="EC" id="3.1.3.16"/>
    </reaction>
</comment>
<keyword evidence="15" id="KW-1185">Reference proteome</keyword>
<evidence type="ECO:0000256" key="11">
    <source>
        <dbReference type="PROSITE-ProRule" id="PRU00812"/>
    </source>
</evidence>
<reference evidence="14 15" key="1">
    <citation type="journal article" date="2016" name="Sci. Rep.">
        <title>Insights into Adaptations to a Near-Obligate Nematode Endoparasitic Lifestyle from the Finished Genome of Drechmeria coniospora.</title>
        <authorList>
            <person name="Zhang L."/>
            <person name="Zhou Z."/>
            <person name="Guo Q."/>
            <person name="Fokkens L."/>
            <person name="Miskei M."/>
            <person name="Pocsi I."/>
            <person name="Zhang W."/>
            <person name="Chen M."/>
            <person name="Wang L."/>
            <person name="Sun Y."/>
            <person name="Donzelli B.G."/>
            <person name="Gibson D.M."/>
            <person name="Nelson D.R."/>
            <person name="Luo J.G."/>
            <person name="Rep M."/>
            <person name="Liu H."/>
            <person name="Yang S."/>
            <person name="Wang J."/>
            <person name="Krasnoff S.B."/>
            <person name="Xu Y."/>
            <person name="Molnar I."/>
            <person name="Lin M."/>
        </authorList>
    </citation>
    <scope>NUCLEOTIDE SEQUENCE [LARGE SCALE GENOMIC DNA]</scope>
    <source>
        <strain evidence="14 15">ARSEF 6962</strain>
    </source>
</reference>
<dbReference type="GO" id="GO:0008270">
    <property type="term" value="F:zinc ion binding"/>
    <property type="evidence" value="ECO:0007669"/>
    <property type="project" value="UniProtKB-KW"/>
</dbReference>
<evidence type="ECO:0000256" key="12">
    <source>
        <dbReference type="RuleBase" id="RU367080"/>
    </source>
</evidence>
<comment type="similarity">
    <text evidence="2 11 12">Belongs to the RPAP2 family.</text>
</comment>
<dbReference type="AlphaFoldDB" id="A0A151GWJ8"/>
<dbReference type="GO" id="GO:0008420">
    <property type="term" value="F:RNA polymerase II CTD heptapeptide repeat phosphatase activity"/>
    <property type="evidence" value="ECO:0007669"/>
    <property type="project" value="UniProtKB-UniRule"/>
</dbReference>
<evidence type="ECO:0000256" key="1">
    <source>
        <dbReference type="ARBA" id="ARBA00004123"/>
    </source>
</evidence>
<dbReference type="GO" id="GO:0043175">
    <property type="term" value="F:RNA polymerase core enzyme binding"/>
    <property type="evidence" value="ECO:0007669"/>
    <property type="project" value="UniProtKB-UniRule"/>
</dbReference>
<dbReference type="InterPro" id="IPR038534">
    <property type="entry name" value="Rtr1/RPAP2_sf"/>
</dbReference>
<dbReference type="RefSeq" id="XP_040660754.1">
    <property type="nucleotide sequence ID" value="XM_040799871.1"/>
</dbReference>
<keyword evidence="7 12" id="KW-0904">Protein phosphatase</keyword>
<evidence type="ECO:0000256" key="10">
    <source>
        <dbReference type="ARBA" id="ARBA00048336"/>
    </source>
</evidence>
<keyword evidence="3 12" id="KW-0479">Metal-binding</keyword>
<dbReference type="EMBL" id="LAYC01000001">
    <property type="protein sequence ID" value="KYK61402.1"/>
    <property type="molecule type" value="Genomic_DNA"/>
</dbReference>
<evidence type="ECO:0000256" key="3">
    <source>
        <dbReference type="ARBA" id="ARBA00022723"/>
    </source>
</evidence>
<evidence type="ECO:0000259" key="13">
    <source>
        <dbReference type="PROSITE" id="PS51479"/>
    </source>
</evidence>
<dbReference type="GeneID" id="63715187"/>
<evidence type="ECO:0000256" key="8">
    <source>
        <dbReference type="ARBA" id="ARBA00023242"/>
    </source>
</evidence>
<dbReference type="EC" id="3.1.3.16" evidence="12"/>
<dbReference type="InterPro" id="IPR039693">
    <property type="entry name" value="Rtr1/RPAP2"/>
</dbReference>
<dbReference type="PANTHER" id="PTHR14732:SF0">
    <property type="entry name" value="RNA POLYMERASE II SUBUNIT B1 CTD PHOSPHATASE RPAP2-RELATED"/>
    <property type="match status" value="1"/>
</dbReference>
<keyword evidence="8 12" id="KW-0539">Nucleus</keyword>
<keyword evidence="4 12" id="KW-0863">Zinc-finger</keyword>
<dbReference type="Proteomes" id="UP000076580">
    <property type="component" value="Chromosome 01"/>
</dbReference>
<dbReference type="GO" id="GO:0005634">
    <property type="term" value="C:nucleus"/>
    <property type="evidence" value="ECO:0007669"/>
    <property type="project" value="UniProtKB-SubCell"/>
</dbReference>
<evidence type="ECO:0000256" key="7">
    <source>
        <dbReference type="ARBA" id="ARBA00022912"/>
    </source>
</evidence>
<feature type="domain" description="RTR1-type" evidence="13">
    <location>
        <begin position="76"/>
        <end position="158"/>
    </location>
</feature>
<evidence type="ECO:0000256" key="5">
    <source>
        <dbReference type="ARBA" id="ARBA00022801"/>
    </source>
</evidence>
<evidence type="ECO:0000313" key="15">
    <source>
        <dbReference type="Proteomes" id="UP000076580"/>
    </source>
</evidence>
<evidence type="ECO:0000256" key="4">
    <source>
        <dbReference type="ARBA" id="ARBA00022771"/>
    </source>
</evidence>
<dbReference type="Gene3D" id="1.25.40.820">
    <property type="match status" value="1"/>
</dbReference>
<evidence type="ECO:0000256" key="6">
    <source>
        <dbReference type="ARBA" id="ARBA00022833"/>
    </source>
</evidence>